<keyword evidence="9" id="KW-1185">Reference proteome</keyword>
<evidence type="ECO:0000256" key="5">
    <source>
        <dbReference type="ARBA" id="ARBA00023043"/>
    </source>
</evidence>
<name>A0AAV1RJI7_9ROSI</name>
<evidence type="ECO:0000256" key="2">
    <source>
        <dbReference type="ARBA" id="ARBA00022692"/>
    </source>
</evidence>
<evidence type="ECO:0000256" key="6">
    <source>
        <dbReference type="ARBA" id="ARBA00023136"/>
    </source>
</evidence>
<evidence type="ECO:0000313" key="8">
    <source>
        <dbReference type="EMBL" id="CAK7336915.1"/>
    </source>
</evidence>
<dbReference type="PANTHER" id="PTHR24186">
    <property type="entry name" value="PROTEIN PHOSPHATASE 1 REGULATORY SUBUNIT"/>
    <property type="match status" value="1"/>
</dbReference>
<proteinExistence type="predicted"/>
<gene>
    <name evidence="8" type="ORF">DCAF_LOCUS11941</name>
</gene>
<keyword evidence="4" id="KW-1133">Transmembrane helix</keyword>
<dbReference type="EMBL" id="CAWUPB010001009">
    <property type="protein sequence ID" value="CAK7336915.1"/>
    <property type="molecule type" value="Genomic_DNA"/>
</dbReference>
<comment type="subcellular location">
    <subcellularLocation>
        <location evidence="1">Membrane</location>
        <topology evidence="1">Multi-pass membrane protein</topology>
    </subcellularLocation>
</comment>
<evidence type="ECO:0000313" key="9">
    <source>
        <dbReference type="Proteomes" id="UP001314170"/>
    </source>
</evidence>
<dbReference type="AlphaFoldDB" id="A0AAV1RJI7"/>
<keyword evidence="3" id="KW-0677">Repeat</keyword>
<keyword evidence="5" id="KW-0040">ANK repeat</keyword>
<evidence type="ECO:0000256" key="1">
    <source>
        <dbReference type="ARBA" id="ARBA00004141"/>
    </source>
</evidence>
<evidence type="ECO:0000259" key="7">
    <source>
        <dbReference type="Pfam" id="PF13962"/>
    </source>
</evidence>
<evidence type="ECO:0000256" key="3">
    <source>
        <dbReference type="ARBA" id="ARBA00022737"/>
    </source>
</evidence>
<sequence>MLLVTETISSGSLEVNAINHSGLIALDVVRIFPSEAGDGEIVKILQSAGAMRARDIIQSTIPSNQTSTDNSSMPERCQSNLNNLVEYFKFKKGRDSPSEARGTLLVIAVLVATATFQVGINPPGGVWQDTNIPDQKNSTSSDNAHIANWLWLNEFDERPCSKIA</sequence>
<accession>A0AAV1RJI7</accession>
<comment type="caution">
    <text evidence="8">The sequence shown here is derived from an EMBL/GenBank/DDBJ whole genome shotgun (WGS) entry which is preliminary data.</text>
</comment>
<feature type="domain" description="PGG" evidence="7">
    <location>
        <begin position="99"/>
        <end position="136"/>
    </location>
</feature>
<reference evidence="8 9" key="1">
    <citation type="submission" date="2024-01" db="EMBL/GenBank/DDBJ databases">
        <authorList>
            <person name="Waweru B."/>
        </authorList>
    </citation>
    <scope>NUCLEOTIDE SEQUENCE [LARGE SCALE GENOMIC DNA]</scope>
</reference>
<evidence type="ECO:0000256" key="4">
    <source>
        <dbReference type="ARBA" id="ARBA00022989"/>
    </source>
</evidence>
<keyword evidence="6" id="KW-0472">Membrane</keyword>
<keyword evidence="2" id="KW-0812">Transmembrane</keyword>
<protein>
    <recommendedName>
        <fullName evidence="7">PGG domain-containing protein</fullName>
    </recommendedName>
</protein>
<organism evidence="8 9">
    <name type="scientific">Dovyalis caffra</name>
    <dbReference type="NCBI Taxonomy" id="77055"/>
    <lineage>
        <taxon>Eukaryota</taxon>
        <taxon>Viridiplantae</taxon>
        <taxon>Streptophyta</taxon>
        <taxon>Embryophyta</taxon>
        <taxon>Tracheophyta</taxon>
        <taxon>Spermatophyta</taxon>
        <taxon>Magnoliopsida</taxon>
        <taxon>eudicotyledons</taxon>
        <taxon>Gunneridae</taxon>
        <taxon>Pentapetalae</taxon>
        <taxon>rosids</taxon>
        <taxon>fabids</taxon>
        <taxon>Malpighiales</taxon>
        <taxon>Salicaceae</taxon>
        <taxon>Flacourtieae</taxon>
        <taxon>Dovyalis</taxon>
    </lineage>
</organism>
<dbReference type="Proteomes" id="UP001314170">
    <property type="component" value="Unassembled WGS sequence"/>
</dbReference>
<dbReference type="GO" id="GO:0005886">
    <property type="term" value="C:plasma membrane"/>
    <property type="evidence" value="ECO:0007669"/>
    <property type="project" value="TreeGrafter"/>
</dbReference>
<dbReference type="PANTHER" id="PTHR24186:SF56">
    <property type="entry name" value="PGG DOMAIN-CONTAINING PROTEIN"/>
    <property type="match status" value="1"/>
</dbReference>
<dbReference type="InterPro" id="IPR026961">
    <property type="entry name" value="PGG_dom"/>
</dbReference>
<dbReference type="Pfam" id="PF13962">
    <property type="entry name" value="PGG"/>
    <property type="match status" value="1"/>
</dbReference>